<evidence type="ECO:0000313" key="3">
    <source>
        <dbReference type="Proteomes" id="UP000254060"/>
    </source>
</evidence>
<evidence type="ECO:0000313" key="2">
    <source>
        <dbReference type="EMBL" id="STO06901.1"/>
    </source>
</evidence>
<dbReference type="Proteomes" id="UP000254060">
    <property type="component" value="Unassembled WGS sequence"/>
</dbReference>
<feature type="transmembrane region" description="Helical" evidence="1">
    <location>
        <begin position="88"/>
        <end position="110"/>
    </location>
</feature>
<reference evidence="2 3" key="1">
    <citation type="submission" date="2018-06" db="EMBL/GenBank/DDBJ databases">
        <authorList>
            <consortium name="Pathogen Informatics"/>
            <person name="Doyle S."/>
        </authorList>
    </citation>
    <scope>NUCLEOTIDE SEQUENCE [LARGE SCALE GENOMIC DNA]</scope>
    <source>
        <strain evidence="2 3">NCTC13163</strain>
    </source>
</reference>
<accession>A0A377FQ03</accession>
<proteinExistence type="predicted"/>
<feature type="transmembrane region" description="Helical" evidence="1">
    <location>
        <begin position="54"/>
        <end position="73"/>
    </location>
</feature>
<evidence type="ECO:0000256" key="1">
    <source>
        <dbReference type="SAM" id="Phobius"/>
    </source>
</evidence>
<feature type="transmembrane region" description="Helical" evidence="1">
    <location>
        <begin position="31"/>
        <end position="47"/>
    </location>
</feature>
<organism evidence="2 3">
    <name type="scientific">Exiguobacterium aurantiacum</name>
    <dbReference type="NCBI Taxonomy" id="33987"/>
    <lineage>
        <taxon>Bacteria</taxon>
        <taxon>Bacillati</taxon>
        <taxon>Bacillota</taxon>
        <taxon>Bacilli</taxon>
        <taxon>Bacillales</taxon>
        <taxon>Bacillales Family XII. Incertae Sedis</taxon>
        <taxon>Exiguobacterium</taxon>
    </lineage>
</organism>
<name>A0A377FQ03_9BACL</name>
<dbReference type="AlphaFoldDB" id="A0A377FQ03"/>
<gene>
    <name evidence="2" type="ORF">NCTC13163_00241</name>
</gene>
<dbReference type="EMBL" id="UGGP01000001">
    <property type="protein sequence ID" value="STO06901.1"/>
    <property type="molecule type" value="Genomic_DNA"/>
</dbReference>
<dbReference type="STRING" id="1397694.GCA_000702585_00761"/>
<keyword evidence="1" id="KW-0812">Transmembrane</keyword>
<protein>
    <submittedName>
        <fullName evidence="2">Uncharacterized protein</fullName>
    </submittedName>
</protein>
<sequence length="118" mass="13636">MLGRIIFVVLLCLPWGFFVTASDFLFGNAFGYVVIPAVIWWGAWRFGRRDWFRWIALGLLVSYLLSTAIIGHIDGAWDYFFKPLNQSIVMNIWMVVFASGVVVACLYRWAFEKTRESA</sequence>
<keyword evidence="1" id="KW-1133">Transmembrane helix</keyword>
<keyword evidence="1" id="KW-0472">Membrane</keyword>